<dbReference type="STRING" id="5539.A0A3E2HHQ7"/>
<comment type="caution">
    <text evidence="8">The sequence shown here is derived from an EMBL/GenBank/DDBJ whole genome shotgun (WGS) entry which is preliminary data.</text>
</comment>
<dbReference type="GO" id="GO:0016020">
    <property type="term" value="C:membrane"/>
    <property type="evidence" value="ECO:0007669"/>
    <property type="project" value="UniProtKB-SubCell"/>
</dbReference>
<evidence type="ECO:0000259" key="7">
    <source>
        <dbReference type="Pfam" id="PF20684"/>
    </source>
</evidence>
<dbReference type="Pfam" id="PF20684">
    <property type="entry name" value="Fung_rhodopsin"/>
    <property type="match status" value="2"/>
</dbReference>
<evidence type="ECO:0000256" key="4">
    <source>
        <dbReference type="ARBA" id="ARBA00023136"/>
    </source>
</evidence>
<dbReference type="Proteomes" id="UP000258309">
    <property type="component" value="Unassembled WGS sequence"/>
</dbReference>
<evidence type="ECO:0000313" key="9">
    <source>
        <dbReference type="Proteomes" id="UP000258309"/>
    </source>
</evidence>
<keyword evidence="2 6" id="KW-0812">Transmembrane</keyword>
<comment type="similarity">
    <text evidence="5">Belongs to the SAT4 family.</text>
</comment>
<dbReference type="PANTHER" id="PTHR33048">
    <property type="entry name" value="PTH11-LIKE INTEGRAL MEMBRANE PROTEIN (AFU_ORTHOLOGUE AFUA_5G11245)"/>
    <property type="match status" value="1"/>
</dbReference>
<sequence>MIKSVSAAGVGNELCVGIPKPSRSNVVRRDAIILSAVTYPIVALRFYQRWSVAHHVWWDDCAALIATIFLAAVDGMEIASTTLGFGSHYWNVPSSNVMMLTCVFVPAALLDHPDILHRRTAFIISHATSFIFAIIFQCHPIDSIWDRSIKGKCINLEVVGFAGAAASIFEDVVILILPVSELNSINLGAKKKLSLVFMFSIGSFACVTSMVRLKYLTQFGRSYDLTWDNVDVLIWSSIELHTALICACLPSLRSLLVKVFPVVFKTTLSTSRDTNRRASHPMINLRRIGRAEDSYAGLPDGLETMSTAVGTERWSGLGIGMGRGDWEVTIVGGGKGKI</sequence>
<name>A0A3E2HHQ7_SCYLI</name>
<keyword evidence="3 6" id="KW-1133">Transmembrane helix</keyword>
<feature type="non-terminal residue" evidence="8">
    <location>
        <position position="1"/>
    </location>
</feature>
<feature type="transmembrane region" description="Helical" evidence="6">
    <location>
        <begin position="31"/>
        <end position="47"/>
    </location>
</feature>
<reference evidence="8 9" key="1">
    <citation type="submission" date="2018-05" db="EMBL/GenBank/DDBJ databases">
        <title>Draft genome sequence of Scytalidium lignicola DSM 105466, a ubiquitous saprotrophic fungus.</title>
        <authorList>
            <person name="Buettner E."/>
            <person name="Gebauer A.M."/>
            <person name="Hofrichter M."/>
            <person name="Liers C."/>
            <person name="Kellner H."/>
        </authorList>
    </citation>
    <scope>NUCLEOTIDE SEQUENCE [LARGE SCALE GENOMIC DNA]</scope>
    <source>
        <strain evidence="8 9">DSM 105466</strain>
    </source>
</reference>
<keyword evidence="4 6" id="KW-0472">Membrane</keyword>
<evidence type="ECO:0000313" key="8">
    <source>
        <dbReference type="EMBL" id="RFU32958.1"/>
    </source>
</evidence>
<dbReference type="InterPro" id="IPR049326">
    <property type="entry name" value="Rhodopsin_dom_fungi"/>
</dbReference>
<keyword evidence="9" id="KW-1185">Reference proteome</keyword>
<protein>
    <recommendedName>
        <fullName evidence="7">Rhodopsin domain-containing protein</fullName>
    </recommendedName>
</protein>
<evidence type="ECO:0000256" key="2">
    <source>
        <dbReference type="ARBA" id="ARBA00022692"/>
    </source>
</evidence>
<feature type="transmembrane region" description="Helical" evidence="6">
    <location>
        <begin position="56"/>
        <end position="76"/>
    </location>
</feature>
<proteinExistence type="inferred from homology"/>
<dbReference type="OrthoDB" id="5342292at2759"/>
<evidence type="ECO:0000256" key="5">
    <source>
        <dbReference type="ARBA" id="ARBA00038359"/>
    </source>
</evidence>
<feature type="transmembrane region" description="Helical" evidence="6">
    <location>
        <begin position="88"/>
        <end position="109"/>
    </location>
</feature>
<accession>A0A3E2HHQ7</accession>
<feature type="domain" description="Rhodopsin" evidence="7">
    <location>
        <begin position="121"/>
        <end position="257"/>
    </location>
</feature>
<feature type="non-terminal residue" evidence="8">
    <location>
        <position position="338"/>
    </location>
</feature>
<feature type="transmembrane region" description="Helical" evidence="6">
    <location>
        <begin position="192"/>
        <end position="212"/>
    </location>
</feature>
<dbReference type="OMA" id="ESWENVD"/>
<dbReference type="InterPro" id="IPR052337">
    <property type="entry name" value="SAT4-like"/>
</dbReference>
<dbReference type="EMBL" id="NCSJ02000044">
    <property type="protein sequence ID" value="RFU32958.1"/>
    <property type="molecule type" value="Genomic_DNA"/>
</dbReference>
<evidence type="ECO:0000256" key="6">
    <source>
        <dbReference type="SAM" id="Phobius"/>
    </source>
</evidence>
<feature type="domain" description="Rhodopsin" evidence="7">
    <location>
        <begin position="44"/>
        <end position="105"/>
    </location>
</feature>
<dbReference type="AlphaFoldDB" id="A0A3E2HHQ7"/>
<comment type="subcellular location">
    <subcellularLocation>
        <location evidence="1">Membrane</location>
        <topology evidence="1">Multi-pass membrane protein</topology>
    </subcellularLocation>
</comment>
<gene>
    <name evidence="8" type="ORF">B7463_g3387</name>
</gene>
<feature type="transmembrane region" description="Helical" evidence="6">
    <location>
        <begin position="121"/>
        <end position="138"/>
    </location>
</feature>
<organism evidence="8 9">
    <name type="scientific">Scytalidium lignicola</name>
    <name type="common">Hyphomycete</name>
    <dbReference type="NCBI Taxonomy" id="5539"/>
    <lineage>
        <taxon>Eukaryota</taxon>
        <taxon>Fungi</taxon>
        <taxon>Dikarya</taxon>
        <taxon>Ascomycota</taxon>
        <taxon>Pezizomycotina</taxon>
        <taxon>Leotiomycetes</taxon>
        <taxon>Leotiomycetes incertae sedis</taxon>
        <taxon>Scytalidium</taxon>
    </lineage>
</organism>
<evidence type="ECO:0000256" key="3">
    <source>
        <dbReference type="ARBA" id="ARBA00022989"/>
    </source>
</evidence>
<evidence type="ECO:0000256" key="1">
    <source>
        <dbReference type="ARBA" id="ARBA00004141"/>
    </source>
</evidence>
<dbReference type="PANTHER" id="PTHR33048:SF131">
    <property type="entry name" value="INTEGRAL MEMBRANE PROTEIN"/>
    <property type="match status" value="1"/>
</dbReference>
<feature type="transmembrane region" description="Helical" evidence="6">
    <location>
        <begin position="158"/>
        <end position="180"/>
    </location>
</feature>